<protein>
    <submittedName>
        <fullName evidence="2">Uncharacterized protein</fullName>
    </submittedName>
</protein>
<sequence length="137" mass="15416">MTPDLFDVVHVEPVLSVQIGSHLLQSSCLDRKERLISATESSLSSTLSVTEFSDSDWLSSESSTGTQDTDASELQLVEPMEVVEEAEEAWRDQVEAVLLGLRKKDVPLEGDFFRGWCCSVCCCWDRSCWLMMIWMSS</sequence>
<evidence type="ECO:0000313" key="3">
    <source>
        <dbReference type="Proteomes" id="UP000314294"/>
    </source>
</evidence>
<accession>A0A4Z2ICS2</accession>
<feature type="region of interest" description="Disordered" evidence="1">
    <location>
        <begin position="52"/>
        <end position="71"/>
    </location>
</feature>
<dbReference type="EMBL" id="SRLO01000103">
    <property type="protein sequence ID" value="TNN75521.1"/>
    <property type="molecule type" value="Genomic_DNA"/>
</dbReference>
<evidence type="ECO:0000313" key="2">
    <source>
        <dbReference type="EMBL" id="TNN75521.1"/>
    </source>
</evidence>
<proteinExistence type="predicted"/>
<dbReference type="Proteomes" id="UP000314294">
    <property type="component" value="Unassembled WGS sequence"/>
</dbReference>
<dbReference type="AlphaFoldDB" id="A0A4Z2ICS2"/>
<keyword evidence="3" id="KW-1185">Reference proteome</keyword>
<organism evidence="2 3">
    <name type="scientific">Liparis tanakae</name>
    <name type="common">Tanaka's snailfish</name>
    <dbReference type="NCBI Taxonomy" id="230148"/>
    <lineage>
        <taxon>Eukaryota</taxon>
        <taxon>Metazoa</taxon>
        <taxon>Chordata</taxon>
        <taxon>Craniata</taxon>
        <taxon>Vertebrata</taxon>
        <taxon>Euteleostomi</taxon>
        <taxon>Actinopterygii</taxon>
        <taxon>Neopterygii</taxon>
        <taxon>Teleostei</taxon>
        <taxon>Neoteleostei</taxon>
        <taxon>Acanthomorphata</taxon>
        <taxon>Eupercaria</taxon>
        <taxon>Perciformes</taxon>
        <taxon>Cottioidei</taxon>
        <taxon>Cottales</taxon>
        <taxon>Liparidae</taxon>
        <taxon>Liparis</taxon>
    </lineage>
</organism>
<feature type="compositionally biased region" description="Low complexity" evidence="1">
    <location>
        <begin position="52"/>
        <end position="63"/>
    </location>
</feature>
<evidence type="ECO:0000256" key="1">
    <source>
        <dbReference type="SAM" id="MobiDB-lite"/>
    </source>
</evidence>
<name>A0A4Z2ICS2_9TELE</name>
<reference evidence="2 3" key="1">
    <citation type="submission" date="2019-03" db="EMBL/GenBank/DDBJ databases">
        <title>First draft genome of Liparis tanakae, snailfish: a comprehensive survey of snailfish specific genes.</title>
        <authorList>
            <person name="Kim W."/>
            <person name="Song I."/>
            <person name="Jeong J.-H."/>
            <person name="Kim D."/>
            <person name="Kim S."/>
            <person name="Ryu S."/>
            <person name="Song J.Y."/>
            <person name="Lee S.K."/>
        </authorList>
    </citation>
    <scope>NUCLEOTIDE SEQUENCE [LARGE SCALE GENOMIC DNA]</scope>
    <source>
        <tissue evidence="2">Muscle</tissue>
    </source>
</reference>
<gene>
    <name evidence="2" type="ORF">EYF80_014333</name>
</gene>
<comment type="caution">
    <text evidence="2">The sequence shown here is derived from an EMBL/GenBank/DDBJ whole genome shotgun (WGS) entry which is preliminary data.</text>
</comment>